<dbReference type="RefSeq" id="WP_146568458.1">
    <property type="nucleotide sequence ID" value="NZ_SIHJ01000004.1"/>
</dbReference>
<evidence type="ECO:0000313" key="2">
    <source>
        <dbReference type="EMBL" id="TWT31279.1"/>
    </source>
</evidence>
<keyword evidence="3" id="KW-1185">Reference proteome</keyword>
<dbReference type="AlphaFoldDB" id="A0A5C5UZK5"/>
<dbReference type="Gene3D" id="1.10.1330.10">
    <property type="entry name" value="Dockerin domain"/>
    <property type="match status" value="1"/>
</dbReference>
<sequence precursor="true">MPRLRRCLLSLVLLLSPALATAENPAVWTIDASVPQGTTSYSWTSPTAVDLDFTNYFFEYEITKANAVTIILPINILPQIGELTTDSGVAPVPYVLMDEHINETFNNGLFTFMADMRIEIDASGFGHANMTNISMPGILTSFDFAATVTVEGLPNGDFDLDFDVDADDYTRWRNEYGNTGEPGVGEWHADGNLDGVVDAADYTLWRDNLGTDFRPDPAVTAAPEPAAIAALALIAAAAAGRRTRG</sequence>
<evidence type="ECO:0000256" key="1">
    <source>
        <dbReference type="SAM" id="SignalP"/>
    </source>
</evidence>
<dbReference type="GO" id="GO:0000272">
    <property type="term" value="P:polysaccharide catabolic process"/>
    <property type="evidence" value="ECO:0007669"/>
    <property type="project" value="InterPro"/>
</dbReference>
<evidence type="ECO:0000313" key="3">
    <source>
        <dbReference type="Proteomes" id="UP000316714"/>
    </source>
</evidence>
<dbReference type="Proteomes" id="UP000316714">
    <property type="component" value="Unassembled WGS sequence"/>
</dbReference>
<comment type="caution">
    <text evidence="2">The sequence shown here is derived from an EMBL/GenBank/DDBJ whole genome shotgun (WGS) entry which is preliminary data.</text>
</comment>
<gene>
    <name evidence="2" type="ORF">KOR34_46550</name>
</gene>
<reference evidence="2 3" key="1">
    <citation type="submission" date="2019-02" db="EMBL/GenBank/DDBJ databases">
        <title>Deep-cultivation of Planctomycetes and their phenomic and genomic characterization uncovers novel biology.</title>
        <authorList>
            <person name="Wiegand S."/>
            <person name="Jogler M."/>
            <person name="Boedeker C."/>
            <person name="Pinto D."/>
            <person name="Vollmers J."/>
            <person name="Rivas-Marin E."/>
            <person name="Kohn T."/>
            <person name="Peeters S.H."/>
            <person name="Heuer A."/>
            <person name="Rast P."/>
            <person name="Oberbeckmann S."/>
            <person name="Bunk B."/>
            <person name="Jeske O."/>
            <person name="Meyerdierks A."/>
            <person name="Storesund J.E."/>
            <person name="Kallscheuer N."/>
            <person name="Luecker S."/>
            <person name="Lage O.M."/>
            <person name="Pohl T."/>
            <person name="Merkel B.J."/>
            <person name="Hornburger P."/>
            <person name="Mueller R.-W."/>
            <person name="Bruemmer F."/>
            <person name="Labrenz M."/>
            <person name="Spormann A.M."/>
            <person name="Op Den Camp H."/>
            <person name="Overmann J."/>
            <person name="Amann R."/>
            <person name="Jetten M.S.M."/>
            <person name="Mascher T."/>
            <person name="Medema M.H."/>
            <person name="Devos D.P."/>
            <person name="Kaster A.-K."/>
            <person name="Ovreas L."/>
            <person name="Rohde M."/>
            <person name="Galperin M.Y."/>
            <person name="Jogler C."/>
        </authorList>
    </citation>
    <scope>NUCLEOTIDE SEQUENCE [LARGE SCALE GENOMIC DNA]</scope>
    <source>
        <strain evidence="2 3">KOR34</strain>
    </source>
</reference>
<proteinExistence type="predicted"/>
<evidence type="ECO:0008006" key="4">
    <source>
        <dbReference type="Google" id="ProtNLM"/>
    </source>
</evidence>
<accession>A0A5C5UZK5</accession>
<feature type="chain" id="PRO_5022869335" description="PEP-CTERM protein-sorting domain-containing protein" evidence="1">
    <location>
        <begin position="23"/>
        <end position="245"/>
    </location>
</feature>
<keyword evidence="1" id="KW-0732">Signal</keyword>
<dbReference type="EMBL" id="SIHJ01000004">
    <property type="protein sequence ID" value="TWT31279.1"/>
    <property type="molecule type" value="Genomic_DNA"/>
</dbReference>
<feature type="signal peptide" evidence="1">
    <location>
        <begin position="1"/>
        <end position="22"/>
    </location>
</feature>
<dbReference type="InterPro" id="IPR036439">
    <property type="entry name" value="Dockerin_dom_sf"/>
</dbReference>
<protein>
    <recommendedName>
        <fullName evidence="4">PEP-CTERM protein-sorting domain-containing protein</fullName>
    </recommendedName>
</protein>
<organism evidence="2 3">
    <name type="scientific">Posidoniimonas corsicana</name>
    <dbReference type="NCBI Taxonomy" id="1938618"/>
    <lineage>
        <taxon>Bacteria</taxon>
        <taxon>Pseudomonadati</taxon>
        <taxon>Planctomycetota</taxon>
        <taxon>Planctomycetia</taxon>
        <taxon>Pirellulales</taxon>
        <taxon>Lacipirellulaceae</taxon>
        <taxon>Posidoniimonas</taxon>
    </lineage>
</organism>
<name>A0A5C5UZK5_9BACT</name>
<dbReference type="OrthoDB" id="276874at2"/>